<dbReference type="EMBL" id="CP064954">
    <property type="protein sequence ID" value="QPK79727.1"/>
    <property type="molecule type" value="Genomic_DNA"/>
</dbReference>
<feature type="compositionally biased region" description="Low complexity" evidence="1">
    <location>
        <begin position="103"/>
        <end position="115"/>
    </location>
</feature>
<dbReference type="Gene3D" id="2.40.10.10">
    <property type="entry name" value="Trypsin-like serine proteases"/>
    <property type="match status" value="2"/>
</dbReference>
<sequence>MLRMSRLKKVLVGSAFAGAFLFAAPAAGADELPAPVIDSAGFLNGVRADLAKLGVATAPVDQAVTEGIDQALGAAAHRVAQATGIIAEPITPAQPAAPANSVTPANSATPAAAQADYQTAPGQQGHPGQPLTNPEPLGLAQLERATQPDFKPQVADPNYVFKNDLFSKIAAGKPMADFVLHRVPGSYFDAPRIPEESNQALGRGNSLYGPGTPIYVGQNSMCTLTAAGYDNAGNKVGLTAGHCAEPGEQVLSADSWQVGPTGTVVDKNAYLDYAVIQFNDKAEISNSYNGVTAHAVGGTARPGDVACKHGVATGTTCGMVYTQGSEKQFNQVCAMMGDSGAPLMKNGAVIGAISGGVGPISCRTPWQGALHVPSTATTMDSIVADLNRRGGVGAGFRLQP</sequence>
<name>A0A7T0PCH1_9CORY</name>
<dbReference type="InterPro" id="IPR009003">
    <property type="entry name" value="Peptidase_S1_PA"/>
</dbReference>
<proteinExistence type="predicted"/>
<keyword evidence="4" id="KW-1185">Reference proteome</keyword>
<evidence type="ECO:0000256" key="1">
    <source>
        <dbReference type="SAM" id="MobiDB-lite"/>
    </source>
</evidence>
<feature type="signal peptide" evidence="2">
    <location>
        <begin position="1"/>
        <end position="29"/>
    </location>
</feature>
<feature type="region of interest" description="Disordered" evidence="1">
    <location>
        <begin position="95"/>
        <end position="136"/>
    </location>
</feature>
<reference evidence="3 4" key="1">
    <citation type="submission" date="2020-11" db="EMBL/GenBank/DDBJ databases">
        <title>Corynebacterium sp. ZJ-599.</title>
        <authorList>
            <person name="Zhou J."/>
        </authorList>
    </citation>
    <scope>NUCLEOTIDE SEQUENCE [LARGE SCALE GENOMIC DNA]</scope>
    <source>
        <strain evidence="3 4">ZJ-599</strain>
    </source>
</reference>
<evidence type="ECO:0000313" key="3">
    <source>
        <dbReference type="EMBL" id="QPK79727.1"/>
    </source>
</evidence>
<keyword evidence="2" id="KW-0732">Signal</keyword>
<gene>
    <name evidence="3" type="ORF">G7Y31_03220</name>
</gene>
<dbReference type="CDD" id="cd21112">
    <property type="entry name" value="alphaLP-like"/>
    <property type="match status" value="1"/>
</dbReference>
<dbReference type="InterPro" id="IPR043504">
    <property type="entry name" value="Peptidase_S1_PA_chymotrypsin"/>
</dbReference>
<organism evidence="3 4">
    <name type="scientific">Corynebacterium lizhenjunii</name>
    <dbReference type="NCBI Taxonomy" id="2709394"/>
    <lineage>
        <taxon>Bacteria</taxon>
        <taxon>Bacillati</taxon>
        <taxon>Actinomycetota</taxon>
        <taxon>Actinomycetes</taxon>
        <taxon>Mycobacteriales</taxon>
        <taxon>Corynebacteriaceae</taxon>
        <taxon>Corynebacterium</taxon>
    </lineage>
</organism>
<dbReference type="Proteomes" id="UP000594681">
    <property type="component" value="Chromosome"/>
</dbReference>
<keyword evidence="3" id="KW-0645">Protease</keyword>
<protein>
    <submittedName>
        <fullName evidence="3">Serine protease</fullName>
    </submittedName>
</protein>
<dbReference type="SUPFAM" id="SSF50494">
    <property type="entry name" value="Trypsin-like serine proteases"/>
    <property type="match status" value="1"/>
</dbReference>
<dbReference type="RefSeq" id="WP_165008594.1">
    <property type="nucleotide sequence ID" value="NZ_CP064954.1"/>
</dbReference>
<dbReference type="GO" id="GO:0006508">
    <property type="term" value="P:proteolysis"/>
    <property type="evidence" value="ECO:0007669"/>
    <property type="project" value="UniProtKB-KW"/>
</dbReference>
<evidence type="ECO:0000256" key="2">
    <source>
        <dbReference type="SAM" id="SignalP"/>
    </source>
</evidence>
<dbReference type="AlphaFoldDB" id="A0A7T0PCH1"/>
<dbReference type="KEGG" id="cliz:G7Y31_03220"/>
<feature type="chain" id="PRO_5033006379" evidence="2">
    <location>
        <begin position="30"/>
        <end position="400"/>
    </location>
</feature>
<accession>A0A7T0PCH1</accession>
<evidence type="ECO:0000313" key="4">
    <source>
        <dbReference type="Proteomes" id="UP000594681"/>
    </source>
</evidence>
<keyword evidence="3" id="KW-0378">Hydrolase</keyword>
<dbReference type="GO" id="GO:0008233">
    <property type="term" value="F:peptidase activity"/>
    <property type="evidence" value="ECO:0007669"/>
    <property type="project" value="UniProtKB-KW"/>
</dbReference>